<evidence type="ECO:0008006" key="3">
    <source>
        <dbReference type="Google" id="ProtNLM"/>
    </source>
</evidence>
<dbReference type="Proteomes" id="UP000670527">
    <property type="component" value="Unassembled WGS sequence"/>
</dbReference>
<evidence type="ECO:0000313" key="2">
    <source>
        <dbReference type="Proteomes" id="UP000670527"/>
    </source>
</evidence>
<dbReference type="EMBL" id="JAGETX010000027">
    <property type="protein sequence ID" value="MBO3273195.1"/>
    <property type="molecule type" value="Genomic_DNA"/>
</dbReference>
<dbReference type="RefSeq" id="WP_208309338.1">
    <property type="nucleotide sequence ID" value="NZ_JAGETX010000027.1"/>
</dbReference>
<proteinExistence type="predicted"/>
<comment type="caution">
    <text evidence="1">The sequence shown here is derived from an EMBL/GenBank/DDBJ whole genome shotgun (WGS) entry which is preliminary data.</text>
</comment>
<keyword evidence="2" id="KW-1185">Reference proteome</keyword>
<reference evidence="1 2" key="1">
    <citation type="submission" date="2021-03" db="EMBL/GenBank/DDBJ databases">
        <authorList>
            <person name="Kim M.K."/>
        </authorList>
    </citation>
    <scope>NUCLEOTIDE SEQUENCE [LARGE SCALE GENOMIC DNA]</scope>
    <source>
        <strain evidence="1 2">BT507</strain>
    </source>
</reference>
<gene>
    <name evidence="1" type="ORF">J4D97_21275</name>
</gene>
<accession>A0ABS3TKE8</accession>
<name>A0ABS3TKE8_9BACT</name>
<sequence>MMEAQEQKKLADLLPRGAMQRIADQLGIRKQAVSAAIKKSKPGHPAVVEAMRIARETGALETAKDLASLSV</sequence>
<evidence type="ECO:0000313" key="1">
    <source>
        <dbReference type="EMBL" id="MBO3273195.1"/>
    </source>
</evidence>
<protein>
    <recommendedName>
        <fullName evidence="3">Helix-turn-helix domain-containing protein</fullName>
    </recommendedName>
</protein>
<organism evidence="1 2">
    <name type="scientific">Hymenobacter defluvii</name>
    <dbReference type="NCBI Taxonomy" id="2054411"/>
    <lineage>
        <taxon>Bacteria</taxon>
        <taxon>Pseudomonadati</taxon>
        <taxon>Bacteroidota</taxon>
        <taxon>Cytophagia</taxon>
        <taxon>Cytophagales</taxon>
        <taxon>Hymenobacteraceae</taxon>
        <taxon>Hymenobacter</taxon>
    </lineage>
</organism>